<comment type="caution">
    <text evidence="6">The sequence shown here is derived from an EMBL/GenBank/DDBJ whole genome shotgun (WGS) entry which is preliminary data.</text>
</comment>
<proteinExistence type="inferred from homology"/>
<dbReference type="Proteomes" id="UP000182190">
    <property type="component" value="Unassembled WGS sequence"/>
</dbReference>
<dbReference type="SUPFAM" id="SSF53335">
    <property type="entry name" value="S-adenosyl-L-methionine-dependent methyltransferases"/>
    <property type="match status" value="1"/>
</dbReference>
<organism evidence="6 7">
    <name type="scientific">Planktothrix paucivesiculata PCC 9631</name>
    <dbReference type="NCBI Taxonomy" id="671071"/>
    <lineage>
        <taxon>Bacteria</taxon>
        <taxon>Bacillati</taxon>
        <taxon>Cyanobacteriota</taxon>
        <taxon>Cyanophyceae</taxon>
        <taxon>Oscillatoriophycideae</taxon>
        <taxon>Oscillatoriales</taxon>
        <taxon>Microcoleaceae</taxon>
        <taxon>Planktothrix</taxon>
    </lineage>
</organism>
<comment type="similarity">
    <text evidence="1">Belongs to the N(4)/N(6)-methyltransferase family.</text>
</comment>
<accession>A0A7Z9BYG7</accession>
<evidence type="ECO:0000256" key="4">
    <source>
        <dbReference type="ARBA" id="ARBA00022691"/>
    </source>
</evidence>
<dbReference type="InterPro" id="IPR002295">
    <property type="entry name" value="N4/N6-MTase_EcoPI_Mod-like"/>
</dbReference>
<keyword evidence="7" id="KW-1185">Reference proteome</keyword>
<dbReference type="PRINTS" id="PR00506">
    <property type="entry name" value="D21N6MTFRASE"/>
</dbReference>
<dbReference type="GO" id="GO:0003677">
    <property type="term" value="F:DNA binding"/>
    <property type="evidence" value="ECO:0007669"/>
    <property type="project" value="InterPro"/>
</dbReference>
<evidence type="ECO:0000259" key="5">
    <source>
        <dbReference type="Pfam" id="PF01555"/>
    </source>
</evidence>
<evidence type="ECO:0000313" key="7">
    <source>
        <dbReference type="Proteomes" id="UP000182190"/>
    </source>
</evidence>
<protein>
    <submittedName>
        <fullName evidence="6">Modification methylase RsrI</fullName>
        <ecNumber evidence="6">2.1.1.72</ecNumber>
    </submittedName>
</protein>
<dbReference type="PROSITE" id="PS00092">
    <property type="entry name" value="N6_MTASE"/>
    <property type="match status" value="1"/>
</dbReference>
<evidence type="ECO:0000256" key="3">
    <source>
        <dbReference type="ARBA" id="ARBA00022679"/>
    </source>
</evidence>
<keyword evidence="4" id="KW-0949">S-adenosyl-L-methionine</keyword>
<dbReference type="InterPro" id="IPR002052">
    <property type="entry name" value="DNA_methylase_N6_adenine_CS"/>
</dbReference>
<evidence type="ECO:0000256" key="1">
    <source>
        <dbReference type="ARBA" id="ARBA00006594"/>
    </source>
</evidence>
<dbReference type="InterPro" id="IPR002941">
    <property type="entry name" value="DNA_methylase_N4/N6"/>
</dbReference>
<dbReference type="InterPro" id="IPR029063">
    <property type="entry name" value="SAM-dependent_MTases_sf"/>
</dbReference>
<reference evidence="6" key="1">
    <citation type="submission" date="2019-10" db="EMBL/GenBank/DDBJ databases">
        <authorList>
            <consortium name="Genoscope - CEA"/>
            <person name="William W."/>
        </authorList>
    </citation>
    <scope>NUCLEOTIDE SEQUENCE [LARGE SCALE GENOMIC DNA]</scope>
    <source>
        <strain evidence="6">BBR_PRJEB10994</strain>
    </source>
</reference>
<sequence length="318" mass="36895">MANRSHRNTRHIGMNALRKRHGFHTSELEIEVKDYQETVHAVMNLDCLELLKKIPSNSVQLIVCDPPYNINLAEWDNFDHYIKWASNWLIESERVLLNTGNLVIFGGFQYQSEAGSGDLLEIMMYMRHHSKMCLVNVIIWYYKNGMSAHRFFANRHEEIAWFAKTKKYIFDLDAVRIPFDQKTKNLYLKDKRLNPETVNKGKNPTNVWEMGRLNGNSLERVGHPTQKPTEVIRRIVRGMSYPGSVVVDFFAGSGVTTRVCIEEGRHSISSDLSTDLNCYLDLHIAKIKPDIFSDFLPFKFLNPNEFESHPVFRKLTQG</sequence>
<evidence type="ECO:0000256" key="2">
    <source>
        <dbReference type="ARBA" id="ARBA00022603"/>
    </source>
</evidence>
<name>A0A7Z9BYG7_9CYAN</name>
<dbReference type="Gene3D" id="3.40.50.150">
    <property type="entry name" value="Vaccinia Virus protein VP39"/>
    <property type="match status" value="1"/>
</dbReference>
<keyword evidence="2 6" id="KW-0489">Methyltransferase</keyword>
<evidence type="ECO:0000313" key="6">
    <source>
        <dbReference type="EMBL" id="VXD21885.1"/>
    </source>
</evidence>
<dbReference type="GO" id="GO:0008170">
    <property type="term" value="F:N-methyltransferase activity"/>
    <property type="evidence" value="ECO:0007669"/>
    <property type="project" value="InterPro"/>
</dbReference>
<dbReference type="EMBL" id="CZCS02000202">
    <property type="protein sequence ID" value="VXD21885.1"/>
    <property type="molecule type" value="Genomic_DNA"/>
</dbReference>
<dbReference type="GO" id="GO:0009007">
    <property type="term" value="F:site-specific DNA-methyltransferase (adenine-specific) activity"/>
    <property type="evidence" value="ECO:0007669"/>
    <property type="project" value="UniProtKB-EC"/>
</dbReference>
<keyword evidence="3 6" id="KW-0808">Transferase</keyword>
<dbReference type="AlphaFoldDB" id="A0A7Z9BYG7"/>
<dbReference type="Pfam" id="PF01555">
    <property type="entry name" value="N6_N4_Mtase"/>
    <property type="match status" value="1"/>
</dbReference>
<feature type="domain" description="DNA methylase N-4/N-6" evidence="5">
    <location>
        <begin position="59"/>
        <end position="273"/>
    </location>
</feature>
<dbReference type="EC" id="2.1.1.72" evidence="6"/>
<dbReference type="GO" id="GO:0032259">
    <property type="term" value="P:methylation"/>
    <property type="evidence" value="ECO:0007669"/>
    <property type="project" value="UniProtKB-KW"/>
</dbReference>
<gene>
    <name evidence="6" type="primary">rsrIM</name>
    <name evidence="6" type="ORF">PL9631_600008</name>
</gene>